<dbReference type="PRINTS" id="PR00171">
    <property type="entry name" value="SUGRTRNSPORT"/>
</dbReference>
<name>A0A498NBB5_LABRO</name>
<dbReference type="PROSITE" id="PS00216">
    <property type="entry name" value="SUGAR_TRANSPORT_1"/>
    <property type="match status" value="2"/>
</dbReference>
<feature type="transmembrane region" description="Helical" evidence="11">
    <location>
        <begin position="129"/>
        <end position="148"/>
    </location>
</feature>
<dbReference type="PROSITE" id="PS00217">
    <property type="entry name" value="SUGAR_TRANSPORT_2"/>
    <property type="match status" value="1"/>
</dbReference>
<feature type="transmembrane region" description="Helical" evidence="11">
    <location>
        <begin position="73"/>
        <end position="93"/>
    </location>
</feature>
<dbReference type="InterPro" id="IPR045263">
    <property type="entry name" value="GLUT"/>
</dbReference>
<dbReference type="PROSITE" id="PS50850">
    <property type="entry name" value="MFS"/>
    <property type="match status" value="1"/>
</dbReference>
<protein>
    <recommendedName>
        <fullName evidence="8">Cytochrome c oxidase subunit 6B1</fullName>
    </recommendedName>
    <alternativeName>
        <fullName evidence="9">Cytochrome c oxidase subunit VIb isoform 1</fullName>
    </alternativeName>
</protein>
<dbReference type="GO" id="GO:0016323">
    <property type="term" value="C:basolateral plasma membrane"/>
    <property type="evidence" value="ECO:0007669"/>
    <property type="project" value="TreeGrafter"/>
</dbReference>
<keyword evidence="5" id="KW-0496">Mitochondrion</keyword>
<gene>
    <name evidence="13" type="ORF">ROHU_019472</name>
</gene>
<keyword evidence="14" id="KW-1185">Reference proteome</keyword>
<evidence type="ECO:0000256" key="3">
    <source>
        <dbReference type="ARBA" id="ARBA00022692"/>
    </source>
</evidence>
<keyword evidence="3 11" id="KW-0812">Transmembrane</keyword>
<dbReference type="Gene3D" id="1.20.1250.20">
    <property type="entry name" value="MFS general substrate transporter like domains"/>
    <property type="match status" value="1"/>
</dbReference>
<dbReference type="InterPro" id="IPR003663">
    <property type="entry name" value="Sugar/inositol_transpt"/>
</dbReference>
<dbReference type="STRING" id="84645.A0A498NBB5"/>
<dbReference type="GO" id="GO:0016324">
    <property type="term" value="C:apical plasma membrane"/>
    <property type="evidence" value="ECO:0007669"/>
    <property type="project" value="TreeGrafter"/>
</dbReference>
<feature type="transmembrane region" description="Helical" evidence="11">
    <location>
        <begin position="251"/>
        <end position="272"/>
    </location>
</feature>
<dbReference type="InterPro" id="IPR036549">
    <property type="entry name" value="CX6/COA6-like_sf"/>
</dbReference>
<dbReference type="SUPFAM" id="SSF47694">
    <property type="entry name" value="Cytochrome c oxidase subunit h"/>
    <property type="match status" value="1"/>
</dbReference>
<evidence type="ECO:0007829" key="15">
    <source>
        <dbReference type="PeptideAtlas" id="A0A498NBB5"/>
    </source>
</evidence>
<dbReference type="GO" id="GO:0070837">
    <property type="term" value="P:dehydroascorbic acid transport"/>
    <property type="evidence" value="ECO:0007669"/>
    <property type="project" value="TreeGrafter"/>
</dbReference>
<evidence type="ECO:0000313" key="13">
    <source>
        <dbReference type="EMBL" id="RXN28146.1"/>
    </source>
</evidence>
<dbReference type="CDD" id="cd00926">
    <property type="entry name" value="Cyt_c_Oxidase_VIb"/>
    <property type="match status" value="1"/>
</dbReference>
<comment type="subcellular location">
    <subcellularLocation>
        <location evidence="1">Membrane</location>
        <topology evidence="1">Multi-pass membrane protein</topology>
    </subcellularLocation>
    <subcellularLocation>
        <location evidence="2">Mitochondrion</location>
    </subcellularLocation>
</comment>
<dbReference type="SUPFAM" id="SSF103473">
    <property type="entry name" value="MFS general substrate transporter"/>
    <property type="match status" value="1"/>
</dbReference>
<dbReference type="NCBIfam" id="TIGR00879">
    <property type="entry name" value="SP"/>
    <property type="match status" value="1"/>
</dbReference>
<reference evidence="13 14" key="1">
    <citation type="submission" date="2018-03" db="EMBL/GenBank/DDBJ databases">
        <title>Draft genome sequence of Rohu Carp (Labeo rohita).</title>
        <authorList>
            <person name="Das P."/>
            <person name="Kushwaha B."/>
            <person name="Joshi C.G."/>
            <person name="Kumar D."/>
            <person name="Nagpure N.S."/>
            <person name="Sahoo L."/>
            <person name="Das S.P."/>
            <person name="Bit A."/>
            <person name="Patnaik S."/>
            <person name="Meher P.K."/>
            <person name="Jayasankar P."/>
            <person name="Koringa P.G."/>
            <person name="Patel N.V."/>
            <person name="Hinsu A.T."/>
            <person name="Kumar R."/>
            <person name="Pandey M."/>
            <person name="Agarwal S."/>
            <person name="Srivastava S."/>
            <person name="Singh M."/>
            <person name="Iquebal M.A."/>
            <person name="Jaiswal S."/>
            <person name="Angadi U.B."/>
            <person name="Kumar N."/>
            <person name="Raza M."/>
            <person name="Shah T.M."/>
            <person name="Rai A."/>
            <person name="Jena J.K."/>
        </authorList>
    </citation>
    <scope>NUCLEOTIDE SEQUENCE [LARGE SCALE GENOMIC DNA]</scope>
    <source>
        <strain evidence="13">DASCIFA01</strain>
        <tissue evidence="13">Testis</tissue>
    </source>
</reference>
<evidence type="ECO:0000256" key="5">
    <source>
        <dbReference type="ARBA" id="ARBA00023128"/>
    </source>
</evidence>
<evidence type="ECO:0000256" key="11">
    <source>
        <dbReference type="SAM" id="Phobius"/>
    </source>
</evidence>
<comment type="caution">
    <text evidence="13">The sequence shown here is derived from an EMBL/GenBank/DDBJ whole genome shotgun (WGS) entry which is preliminary data.</text>
</comment>
<feature type="transmembrane region" description="Helical" evidence="11">
    <location>
        <begin position="486"/>
        <end position="509"/>
    </location>
</feature>
<dbReference type="EMBL" id="QBIY01011903">
    <property type="protein sequence ID" value="RXN28146.1"/>
    <property type="molecule type" value="Genomic_DNA"/>
</dbReference>
<keyword evidence="13" id="KW-0762">Sugar transport</keyword>
<dbReference type="GO" id="GO:0055056">
    <property type="term" value="F:D-glucose transmembrane transporter activity"/>
    <property type="evidence" value="ECO:0007669"/>
    <property type="project" value="TreeGrafter"/>
</dbReference>
<keyword evidence="15" id="KW-1267">Proteomics identification</keyword>
<dbReference type="GO" id="GO:0005739">
    <property type="term" value="C:mitochondrion"/>
    <property type="evidence" value="ECO:0007669"/>
    <property type="project" value="UniProtKB-SubCell"/>
</dbReference>
<dbReference type="GO" id="GO:0032868">
    <property type="term" value="P:response to insulin"/>
    <property type="evidence" value="ECO:0007669"/>
    <property type="project" value="TreeGrafter"/>
</dbReference>
<sequence length="591" mass="64217">MADLIEDKIKNYKTAPFDARFPNTNQTRNCFQNYLDFHRCSKALSSKGQDTSPCEWYQKVYKSLCPMSWGKQITWCLMLCVSTAVIGSLQFGYNTGVINAPDEKVKNFIKNVTLMRTGDPMDDSTLTTVWSVTVSIFNVGGMIGSLSVGTLVDKLGRRKAMLLSNILALIGGGLMGLSAVSTSYELIIVGRLVIGAFCGLCTGLTPMYVGEIAPTALRGAFGTLHQLGVVIGILIAQILGLESLLGSQTLWPLLLALTTVPAVLQSIMLIFCSESPRYLLINLNQEEEARQVLTRLRGHSDVEDDIREMKEEAMKMSMEKKVSIPELFRNPAYRQPIIIAIILQLSQQLSGINAVIYYSTEIFRSAGITGPVFATIGVGAVNTLFTVISLFLVERAGRRTLHMIGLAGMTFCTLLMTISLKLVNTTGAQNVTAVSVAESAPVGGTSAISILAILAVFGFVASFEMGPGPIPWFIVAELFAQGPRPAAIAVAGCCNWTASFLVGLLFPKLLKLCDAYVFIIFLILLIIFFVFTYFRVPETKGRTFEDIASGFSKSAGTSDANYTSPEDVVTMPVTPSSEKFQMTELAGQEKS</sequence>
<evidence type="ECO:0000256" key="9">
    <source>
        <dbReference type="ARBA" id="ARBA00042114"/>
    </source>
</evidence>
<evidence type="ECO:0000256" key="2">
    <source>
        <dbReference type="ARBA" id="ARBA00004173"/>
    </source>
</evidence>
<proteinExistence type="evidence at protein level"/>
<dbReference type="InterPro" id="IPR020846">
    <property type="entry name" value="MFS_dom"/>
</dbReference>
<dbReference type="PROSITE" id="PS51808">
    <property type="entry name" value="CHCH"/>
    <property type="match status" value="1"/>
</dbReference>
<evidence type="ECO:0000256" key="7">
    <source>
        <dbReference type="ARBA" id="ARBA00023157"/>
    </source>
</evidence>
<dbReference type="FunFam" id="1.20.1250.20:FF:000029">
    <property type="entry name" value="solute carrier family 2, facilitated glucose transporter member 4"/>
    <property type="match status" value="1"/>
</dbReference>
<feature type="transmembrane region" description="Helical" evidence="11">
    <location>
        <begin position="400"/>
        <end position="420"/>
    </location>
</feature>
<comment type="similarity">
    <text evidence="10">Belongs to the major facilitator superfamily. Sugar transporter (TC 2.A.1.1) family.</text>
</comment>
<feature type="transmembrane region" description="Helical" evidence="11">
    <location>
        <begin position="221"/>
        <end position="239"/>
    </location>
</feature>
<evidence type="ECO:0000259" key="12">
    <source>
        <dbReference type="PROSITE" id="PS50850"/>
    </source>
</evidence>
<feature type="transmembrane region" description="Helical" evidence="11">
    <location>
        <begin position="515"/>
        <end position="534"/>
    </location>
</feature>
<dbReference type="AlphaFoldDB" id="A0A498NBB5"/>
<evidence type="ECO:0000256" key="4">
    <source>
        <dbReference type="ARBA" id="ARBA00022989"/>
    </source>
</evidence>
<feature type="domain" description="Major facilitator superfamily (MFS) profile" evidence="12">
    <location>
        <begin position="80"/>
        <end position="540"/>
    </location>
</feature>
<keyword evidence="10" id="KW-0813">Transport</keyword>
<dbReference type="Pfam" id="PF00083">
    <property type="entry name" value="Sugar_tr"/>
    <property type="match status" value="1"/>
</dbReference>
<dbReference type="FunFam" id="1.10.10.140:FF:000001">
    <property type="entry name" value="Cytochrome c oxidase subunit 6B1"/>
    <property type="match status" value="1"/>
</dbReference>
<evidence type="ECO:0000256" key="8">
    <source>
        <dbReference type="ARBA" id="ARBA00040060"/>
    </source>
</evidence>
<dbReference type="PANTHER" id="PTHR23503:SF124">
    <property type="entry name" value="SOLUTE CARRIER FAMILY 2 MEMBER 3B"/>
    <property type="match status" value="1"/>
</dbReference>
<dbReference type="InterPro" id="IPR036259">
    <property type="entry name" value="MFS_trans_sf"/>
</dbReference>
<evidence type="ECO:0000256" key="1">
    <source>
        <dbReference type="ARBA" id="ARBA00004141"/>
    </source>
</evidence>
<feature type="transmembrane region" description="Helical" evidence="11">
    <location>
        <begin position="372"/>
        <end position="393"/>
    </location>
</feature>
<dbReference type="InterPro" id="IPR005828">
    <property type="entry name" value="MFS_sugar_transport-like"/>
</dbReference>
<feature type="transmembrane region" description="Helical" evidence="11">
    <location>
        <begin position="186"/>
        <end position="209"/>
    </location>
</feature>
<accession>A0A498NBB5</accession>
<dbReference type="InterPro" id="IPR005829">
    <property type="entry name" value="Sugar_transporter_CS"/>
</dbReference>
<dbReference type="CDD" id="cd17431">
    <property type="entry name" value="MFS_GLUT_Class1"/>
    <property type="match status" value="1"/>
</dbReference>
<feature type="transmembrane region" description="Helical" evidence="11">
    <location>
        <begin position="160"/>
        <end position="180"/>
    </location>
</feature>
<dbReference type="GO" id="GO:0046323">
    <property type="term" value="P:D-glucose import"/>
    <property type="evidence" value="ECO:0007669"/>
    <property type="project" value="TreeGrafter"/>
</dbReference>
<keyword evidence="6 11" id="KW-0472">Membrane</keyword>
<evidence type="ECO:0000256" key="6">
    <source>
        <dbReference type="ARBA" id="ARBA00023136"/>
    </source>
</evidence>
<dbReference type="Pfam" id="PF02297">
    <property type="entry name" value="COX6B"/>
    <property type="match status" value="1"/>
</dbReference>
<feature type="transmembrane region" description="Helical" evidence="11">
    <location>
        <begin position="337"/>
        <end position="360"/>
    </location>
</feature>
<dbReference type="Proteomes" id="UP000290572">
    <property type="component" value="Unassembled WGS sequence"/>
</dbReference>
<keyword evidence="7" id="KW-1015">Disulfide bond</keyword>
<dbReference type="PANTHER" id="PTHR23503">
    <property type="entry name" value="SOLUTE CARRIER FAMILY 2"/>
    <property type="match status" value="1"/>
</dbReference>
<keyword evidence="4 11" id="KW-1133">Transmembrane helix</keyword>
<feature type="transmembrane region" description="Helical" evidence="11">
    <location>
        <begin position="440"/>
        <end position="465"/>
    </location>
</feature>
<evidence type="ECO:0000256" key="10">
    <source>
        <dbReference type="RuleBase" id="RU003346"/>
    </source>
</evidence>
<evidence type="ECO:0000313" key="14">
    <source>
        <dbReference type="Proteomes" id="UP000290572"/>
    </source>
</evidence>
<dbReference type="Gene3D" id="1.10.10.140">
    <property type="entry name" value="Cytochrome c oxidase, subunit VIb"/>
    <property type="match status" value="1"/>
</dbReference>
<dbReference type="InterPro" id="IPR048280">
    <property type="entry name" value="COX6B-like"/>
</dbReference>
<organism evidence="13 14">
    <name type="scientific">Labeo rohita</name>
    <name type="common">Indian major carp</name>
    <name type="synonym">Cyprinus rohita</name>
    <dbReference type="NCBI Taxonomy" id="84645"/>
    <lineage>
        <taxon>Eukaryota</taxon>
        <taxon>Metazoa</taxon>
        <taxon>Chordata</taxon>
        <taxon>Craniata</taxon>
        <taxon>Vertebrata</taxon>
        <taxon>Euteleostomi</taxon>
        <taxon>Actinopterygii</taxon>
        <taxon>Neopterygii</taxon>
        <taxon>Teleostei</taxon>
        <taxon>Ostariophysi</taxon>
        <taxon>Cypriniformes</taxon>
        <taxon>Cyprinidae</taxon>
        <taxon>Labeoninae</taxon>
        <taxon>Labeonini</taxon>
        <taxon>Labeo</taxon>
    </lineage>
</organism>